<comment type="similarity">
    <text evidence="7">Belongs to the transferase hexapeptide repeat family. LpxD subfamily.</text>
</comment>
<keyword evidence="3 7" id="KW-0808">Transferase</keyword>
<gene>
    <name evidence="7 9" type="primary">lpxD</name>
    <name evidence="9" type="ORF">SSPSH_001103</name>
</gene>
<proteinExistence type="inferred from homology"/>
<name>U2G0Y2_9GAMM</name>
<accession>U2G0Y2</accession>
<dbReference type="UniPathway" id="UPA00973"/>
<comment type="function">
    <text evidence="7">Catalyzes the N-acylation of UDP-3-O-acylglucosamine using 3-hydroxyacyl-ACP as the acyl donor. Is involved in the biosynthesis of lipid A, a phosphorylated glycolipid that anchors the lipopolysaccharide to the outer membrane of the cell.</text>
</comment>
<reference evidence="9 10" key="2">
    <citation type="journal article" date="2013" name="PLoS ONE">
        <title>INDIGO - INtegrated Data Warehouse of MIcrobial GenOmes with Examples from the Red Sea Extremophiles.</title>
        <authorList>
            <person name="Alam I."/>
            <person name="Antunes A."/>
            <person name="Kamau A.A."/>
            <person name="Ba Alawi W."/>
            <person name="Kalkatawi M."/>
            <person name="Stingl U."/>
            <person name="Bajic V.B."/>
        </authorList>
    </citation>
    <scope>NUCLEOTIDE SEQUENCE [LARGE SCALE GENOMIC DNA]</scope>
    <source>
        <strain evidence="9 10">E1L3A</strain>
    </source>
</reference>
<keyword evidence="5 7" id="KW-0443">Lipid metabolism</keyword>
<dbReference type="Pfam" id="PF14602">
    <property type="entry name" value="Hexapep_2"/>
    <property type="match status" value="1"/>
</dbReference>
<dbReference type="Pfam" id="PF00132">
    <property type="entry name" value="Hexapep"/>
    <property type="match status" value="2"/>
</dbReference>
<evidence type="ECO:0000313" key="9">
    <source>
        <dbReference type="EMBL" id="ERJ19928.1"/>
    </source>
</evidence>
<dbReference type="CDD" id="cd03352">
    <property type="entry name" value="LbH_LpxD"/>
    <property type="match status" value="1"/>
</dbReference>
<dbReference type="GO" id="GO:0103118">
    <property type="term" value="F:UDP-3-O-[(3R)-3-hydroxyacyl]-glucosamine N-acyltransferase activity"/>
    <property type="evidence" value="ECO:0007669"/>
    <property type="project" value="UniProtKB-EC"/>
</dbReference>
<reference evidence="9 10" key="1">
    <citation type="journal article" date="2011" name="J. Bacteriol.">
        <title>Genome sequence of Salinisphaera shabanensis, a gammaproteobacterium from the harsh, variable environment of the brine-seawater interface of the Shaban Deep in the Red Sea.</title>
        <authorList>
            <person name="Antunes A."/>
            <person name="Alam I."/>
            <person name="Bajic V.B."/>
            <person name="Stingl U."/>
        </authorList>
    </citation>
    <scope>NUCLEOTIDE SEQUENCE [LARGE SCALE GENOMIC DNA]</scope>
    <source>
        <strain evidence="9 10">E1L3A</strain>
    </source>
</reference>
<dbReference type="Gene3D" id="3.40.1390.10">
    <property type="entry name" value="MurE/MurF, N-terminal domain"/>
    <property type="match status" value="1"/>
</dbReference>
<feature type="active site" description="Proton acceptor" evidence="7">
    <location>
        <position position="243"/>
    </location>
</feature>
<dbReference type="AlphaFoldDB" id="U2G0Y2"/>
<evidence type="ECO:0000313" key="10">
    <source>
        <dbReference type="Proteomes" id="UP000006242"/>
    </source>
</evidence>
<dbReference type="GO" id="GO:0009245">
    <property type="term" value="P:lipid A biosynthetic process"/>
    <property type="evidence" value="ECO:0007669"/>
    <property type="project" value="UniProtKB-UniRule"/>
</dbReference>
<keyword evidence="1 7" id="KW-0444">Lipid biosynthesis</keyword>
<keyword evidence="2 7" id="KW-0441">Lipid A biosynthesis</keyword>
<evidence type="ECO:0000256" key="3">
    <source>
        <dbReference type="ARBA" id="ARBA00022679"/>
    </source>
</evidence>
<dbReference type="NCBIfam" id="TIGR01853">
    <property type="entry name" value="lipid_A_lpxD"/>
    <property type="match status" value="1"/>
</dbReference>
<dbReference type="EMBL" id="AFNV02000006">
    <property type="protein sequence ID" value="ERJ19928.1"/>
    <property type="molecule type" value="Genomic_DNA"/>
</dbReference>
<dbReference type="STRING" id="1033802.SSPSH_001103"/>
<dbReference type="PANTHER" id="PTHR43378:SF2">
    <property type="entry name" value="UDP-3-O-ACYLGLUCOSAMINE N-ACYLTRANSFERASE 1, MITOCHONDRIAL-RELATED"/>
    <property type="match status" value="1"/>
</dbReference>
<keyword evidence="4 7" id="KW-0677">Repeat</keyword>
<dbReference type="RefSeq" id="WP_006911869.1">
    <property type="nucleotide sequence ID" value="NZ_AFNV02000006.1"/>
</dbReference>
<dbReference type="SUPFAM" id="SSF51161">
    <property type="entry name" value="Trimeric LpxA-like enzymes"/>
    <property type="match status" value="1"/>
</dbReference>
<dbReference type="eggNOG" id="COG1044">
    <property type="taxonomic scope" value="Bacteria"/>
</dbReference>
<dbReference type="GO" id="GO:0016020">
    <property type="term" value="C:membrane"/>
    <property type="evidence" value="ECO:0007669"/>
    <property type="project" value="GOC"/>
</dbReference>
<dbReference type="GO" id="GO:0016410">
    <property type="term" value="F:N-acyltransferase activity"/>
    <property type="evidence" value="ECO:0007669"/>
    <property type="project" value="InterPro"/>
</dbReference>
<dbReference type="EC" id="2.3.1.191" evidence="7"/>
<dbReference type="OrthoDB" id="9784739at2"/>
<dbReference type="PANTHER" id="PTHR43378">
    <property type="entry name" value="UDP-3-O-ACYLGLUCOSAMINE N-ACYLTRANSFERASE"/>
    <property type="match status" value="1"/>
</dbReference>
<comment type="subunit">
    <text evidence="7">Homotrimer.</text>
</comment>
<evidence type="ECO:0000256" key="1">
    <source>
        <dbReference type="ARBA" id="ARBA00022516"/>
    </source>
</evidence>
<dbReference type="InterPro" id="IPR007691">
    <property type="entry name" value="LpxD"/>
</dbReference>
<organism evidence="9 10">
    <name type="scientific">Salinisphaera shabanensis E1L3A</name>
    <dbReference type="NCBI Taxonomy" id="1033802"/>
    <lineage>
        <taxon>Bacteria</taxon>
        <taxon>Pseudomonadati</taxon>
        <taxon>Pseudomonadota</taxon>
        <taxon>Gammaproteobacteria</taxon>
        <taxon>Salinisphaerales</taxon>
        <taxon>Salinisphaeraceae</taxon>
        <taxon>Salinisphaera</taxon>
    </lineage>
</organism>
<dbReference type="PROSITE" id="PS00101">
    <property type="entry name" value="HEXAPEP_TRANSFERASES"/>
    <property type="match status" value="1"/>
</dbReference>
<dbReference type="Proteomes" id="UP000006242">
    <property type="component" value="Unassembled WGS sequence"/>
</dbReference>
<dbReference type="Gene3D" id="2.160.10.10">
    <property type="entry name" value="Hexapeptide repeat proteins"/>
    <property type="match status" value="1"/>
</dbReference>
<dbReference type="Pfam" id="PF04613">
    <property type="entry name" value="LpxD"/>
    <property type="match status" value="1"/>
</dbReference>
<dbReference type="InterPro" id="IPR018357">
    <property type="entry name" value="Hexapep_transf_CS"/>
</dbReference>
<evidence type="ECO:0000259" key="8">
    <source>
        <dbReference type="Pfam" id="PF04613"/>
    </source>
</evidence>
<keyword evidence="10" id="KW-1185">Reference proteome</keyword>
<comment type="caution">
    <text evidence="9">The sequence shown here is derived from an EMBL/GenBank/DDBJ whole genome shotgun (WGS) entry which is preliminary data.</text>
</comment>
<comment type="pathway">
    <text evidence="7">Bacterial outer membrane biogenesis; LPS lipid A biosynthesis.</text>
</comment>
<evidence type="ECO:0000256" key="4">
    <source>
        <dbReference type="ARBA" id="ARBA00022737"/>
    </source>
</evidence>
<dbReference type="InterPro" id="IPR020573">
    <property type="entry name" value="UDP_GlcNAc_AcTrfase_non-rep"/>
</dbReference>
<protein>
    <recommendedName>
        <fullName evidence="7">UDP-3-O-acylglucosamine N-acyltransferase</fullName>
        <ecNumber evidence="7">2.3.1.191</ecNumber>
    </recommendedName>
</protein>
<sequence length="348" mass="35813">MAASTAPAVTLAMLADRFDLVTRGDPQTQISGVCALDPGLPGCIAFAENASQLNAIRHTQATAVVCPAPVADEVNISALVVKQPRLAFARIAALFDRPKPDAGIDERAVVAASATVDPQASIASNAVIGENAVVAAGAVIGANTVLGDRVHVGVDTRIASNCSIGDDVSIGARVSIEANAVIGGRGFGLVHNGSGWEPIPQMGRVRIADDVEIGAGTTIDRGALDDTVIARGVKIDNQVHIAHNCVIGEHTVIAGCTGIAGSCTIGSNCMIGGGVGIGDHVTIADGVIITAASQVPKNIDRGGVYSSTFRAMPATGWRKRLALFRQLDKIERRLRRVERAGPSSENNE</sequence>
<feature type="domain" description="UDP-3-O-[3-hydroxymyristoyl] glucosamine N-acyltransferase non-repeat region" evidence="8">
    <location>
        <begin position="28"/>
        <end position="94"/>
    </location>
</feature>
<dbReference type="InterPro" id="IPR011004">
    <property type="entry name" value="Trimer_LpxA-like_sf"/>
</dbReference>
<evidence type="ECO:0000256" key="6">
    <source>
        <dbReference type="ARBA" id="ARBA00023315"/>
    </source>
</evidence>
<comment type="catalytic activity">
    <reaction evidence="7">
        <text>a UDP-3-O-[(3R)-3-hydroxyacyl]-alpha-D-glucosamine + a (3R)-hydroxyacyl-[ACP] = a UDP-2-N,3-O-bis[(3R)-3-hydroxyacyl]-alpha-D-glucosamine + holo-[ACP] + H(+)</text>
        <dbReference type="Rhea" id="RHEA:53836"/>
        <dbReference type="Rhea" id="RHEA-COMP:9685"/>
        <dbReference type="Rhea" id="RHEA-COMP:9945"/>
        <dbReference type="ChEBI" id="CHEBI:15378"/>
        <dbReference type="ChEBI" id="CHEBI:64479"/>
        <dbReference type="ChEBI" id="CHEBI:78827"/>
        <dbReference type="ChEBI" id="CHEBI:137740"/>
        <dbReference type="ChEBI" id="CHEBI:137748"/>
        <dbReference type="EC" id="2.3.1.191"/>
    </reaction>
</comment>
<dbReference type="NCBIfam" id="NF002060">
    <property type="entry name" value="PRK00892.1"/>
    <property type="match status" value="1"/>
</dbReference>
<keyword evidence="6 7" id="KW-0012">Acyltransferase</keyword>
<evidence type="ECO:0000256" key="7">
    <source>
        <dbReference type="HAMAP-Rule" id="MF_00523"/>
    </source>
</evidence>
<dbReference type="InterPro" id="IPR001451">
    <property type="entry name" value="Hexapep"/>
</dbReference>
<evidence type="ECO:0000256" key="2">
    <source>
        <dbReference type="ARBA" id="ARBA00022556"/>
    </source>
</evidence>
<evidence type="ECO:0000256" key="5">
    <source>
        <dbReference type="ARBA" id="ARBA00023098"/>
    </source>
</evidence>
<dbReference type="HAMAP" id="MF_00523">
    <property type="entry name" value="LpxD"/>
    <property type="match status" value="1"/>
</dbReference>